<organism evidence="1 2">
    <name type="scientific">Portunus trituberculatus</name>
    <name type="common">Swimming crab</name>
    <name type="synonym">Neptunus trituberculatus</name>
    <dbReference type="NCBI Taxonomy" id="210409"/>
    <lineage>
        <taxon>Eukaryota</taxon>
        <taxon>Metazoa</taxon>
        <taxon>Ecdysozoa</taxon>
        <taxon>Arthropoda</taxon>
        <taxon>Crustacea</taxon>
        <taxon>Multicrustacea</taxon>
        <taxon>Malacostraca</taxon>
        <taxon>Eumalacostraca</taxon>
        <taxon>Eucarida</taxon>
        <taxon>Decapoda</taxon>
        <taxon>Pleocyemata</taxon>
        <taxon>Brachyura</taxon>
        <taxon>Eubrachyura</taxon>
        <taxon>Portunoidea</taxon>
        <taxon>Portunidae</taxon>
        <taxon>Portuninae</taxon>
        <taxon>Portunus</taxon>
    </lineage>
</organism>
<proteinExistence type="predicted"/>
<dbReference type="EMBL" id="VSRR010013173">
    <property type="protein sequence ID" value="MPC55438.1"/>
    <property type="molecule type" value="Genomic_DNA"/>
</dbReference>
<keyword evidence="2" id="KW-1185">Reference proteome</keyword>
<gene>
    <name evidence="1" type="ORF">E2C01_049373</name>
</gene>
<evidence type="ECO:0000313" key="2">
    <source>
        <dbReference type="Proteomes" id="UP000324222"/>
    </source>
</evidence>
<comment type="caution">
    <text evidence="1">The sequence shown here is derived from an EMBL/GenBank/DDBJ whole genome shotgun (WGS) entry which is preliminary data.</text>
</comment>
<accession>A0A5B7GE88</accession>
<evidence type="ECO:0000313" key="1">
    <source>
        <dbReference type="EMBL" id="MPC55438.1"/>
    </source>
</evidence>
<reference evidence="1 2" key="1">
    <citation type="submission" date="2019-05" db="EMBL/GenBank/DDBJ databases">
        <title>Another draft genome of Portunus trituberculatus and its Hox gene families provides insights of decapod evolution.</title>
        <authorList>
            <person name="Jeong J.-H."/>
            <person name="Song I."/>
            <person name="Kim S."/>
            <person name="Choi T."/>
            <person name="Kim D."/>
            <person name="Ryu S."/>
            <person name="Kim W."/>
        </authorList>
    </citation>
    <scope>NUCLEOTIDE SEQUENCE [LARGE SCALE GENOMIC DNA]</scope>
    <source>
        <tissue evidence="1">Muscle</tissue>
    </source>
</reference>
<sequence>MGVEHRVHPHKRTLLVMTPPLLHECLLSVITGHHLGRRGKGGLSFEDVMKKSSGRIMLHYEDEVAATLAKPECRTPKIYGAMF</sequence>
<protein>
    <submittedName>
        <fullName evidence="1">Uncharacterized protein</fullName>
    </submittedName>
</protein>
<name>A0A5B7GE88_PORTR</name>
<dbReference type="Proteomes" id="UP000324222">
    <property type="component" value="Unassembled WGS sequence"/>
</dbReference>
<dbReference type="AlphaFoldDB" id="A0A5B7GE88"/>